<dbReference type="Proteomes" id="UP000663829">
    <property type="component" value="Unassembled WGS sequence"/>
</dbReference>
<feature type="compositionally biased region" description="Basic and acidic residues" evidence="1">
    <location>
        <begin position="1623"/>
        <end position="1633"/>
    </location>
</feature>
<accession>A0A814EHQ2</accession>
<dbReference type="EMBL" id="CAJOBC010002626">
    <property type="protein sequence ID" value="CAF3742644.1"/>
    <property type="molecule type" value="Genomic_DNA"/>
</dbReference>
<feature type="region of interest" description="Disordered" evidence="1">
    <location>
        <begin position="1598"/>
        <end position="1679"/>
    </location>
</feature>
<comment type="caution">
    <text evidence="2">The sequence shown here is derived from an EMBL/GenBank/DDBJ whole genome shotgun (WGS) entry which is preliminary data.</text>
</comment>
<evidence type="ECO:0000313" key="3">
    <source>
        <dbReference type="EMBL" id="CAF3742644.1"/>
    </source>
</evidence>
<evidence type="ECO:0000256" key="1">
    <source>
        <dbReference type="SAM" id="MobiDB-lite"/>
    </source>
</evidence>
<reference evidence="2" key="1">
    <citation type="submission" date="2021-02" db="EMBL/GenBank/DDBJ databases">
        <authorList>
            <person name="Nowell W R."/>
        </authorList>
    </citation>
    <scope>NUCLEOTIDE SEQUENCE</scope>
</reference>
<feature type="compositionally biased region" description="Polar residues" evidence="1">
    <location>
        <begin position="1598"/>
        <end position="1609"/>
    </location>
</feature>
<evidence type="ECO:0000313" key="2">
    <source>
        <dbReference type="EMBL" id="CAF0969445.1"/>
    </source>
</evidence>
<proteinExistence type="predicted"/>
<organism evidence="2 4">
    <name type="scientific">Didymodactylos carnosus</name>
    <dbReference type="NCBI Taxonomy" id="1234261"/>
    <lineage>
        <taxon>Eukaryota</taxon>
        <taxon>Metazoa</taxon>
        <taxon>Spiralia</taxon>
        <taxon>Gnathifera</taxon>
        <taxon>Rotifera</taxon>
        <taxon>Eurotatoria</taxon>
        <taxon>Bdelloidea</taxon>
        <taxon>Philodinida</taxon>
        <taxon>Philodinidae</taxon>
        <taxon>Didymodactylos</taxon>
    </lineage>
</organism>
<feature type="compositionally biased region" description="Basic and acidic residues" evidence="1">
    <location>
        <begin position="1640"/>
        <end position="1650"/>
    </location>
</feature>
<keyword evidence="4" id="KW-1185">Reference proteome</keyword>
<feature type="compositionally biased region" description="Polar residues" evidence="1">
    <location>
        <begin position="1667"/>
        <end position="1679"/>
    </location>
</feature>
<name>A0A814EHQ2_9BILA</name>
<gene>
    <name evidence="2" type="ORF">GPM918_LOCUS12155</name>
    <name evidence="3" type="ORF">SRO942_LOCUS12156</name>
</gene>
<feature type="region of interest" description="Disordered" evidence="1">
    <location>
        <begin position="108"/>
        <end position="144"/>
    </location>
</feature>
<dbReference type="OrthoDB" id="47801at2759"/>
<sequence length="1679" mass="193632">MSDPFVSVTVKHDVGSEAILIPSSKLNAYLPPLIKATKANVLITSNRILKGIDEQSYNYCTIASSLSSPLVFVLDQLSNIEIETKERELADRLEQESQQASKIANELLEEQENLSTKQQKKRKKKKVKNKQMANNVTATPELRRSEVNIISSPSRTTTNQSDQQNIPIWCDSKYIEENDLDNIQFEHDELVDDRFDNNKEVPKDNLLKEDIKHEDSVVHRQYSQDQFEQILRRFDQMDYRFVNISQKLDDIYEYLSSDRIINAIQHKYFVELPEPLCSRTYSAFTSKVMRRLFAAFGLQFQREYEDLWLKTYPLSIRPCFRPDCIQIDLFGFARLRTNTYLPFITSPNLDPVDSYNSYTILKEKEKEFRANQILIGEITTSCLDFEYTTQESIIIVLESTKIHINLLIAILLQIIAPIITYKIEIKYTRSDNKRMEKEQGITELPKFIRGSVNTRFVRKAVKAAIFLLPLLGITHMSETFVTPQRHPTNQRLSSSTRTWRLRNCSKESSTTTTIPLYTHIFDIQTTMPCIPGCIEFRYSLNRTCDFHGQLNVTLVHMKEDNDINRQTQSSISSPSSLNEHDILAGPYNLYEYFESTANDNGLIYLTSYEMLKYKSKRYRLIIEAKPISSPNQQQPQAFPIDIVSLTLRRYKKKSCLISRIQLFEKDTINCLVNTCLNAESNEKLLLTLDLLNFILYALSKQGRFYEIQQLFINHLDTFLKENLCEWFGLFQDPFEIDLFDFDMSIFLECCLRNHELSSNGQTLTSQATAVSSIVSIGGVHPGTSSVNTAASETSLSSSSNIQYYLSKLLPLPISSSNVYLKPILGLSDVLSLNYIFHSASDGSRLEKIDTKNLLALNGFDSNVTTITGAHTQLNNHPFTSSNNIENYYNSTYMLLSQLTSTAATGIPPPPPSPMMHTYLIQDAGIGLTNFDKLNKQQQEKYSKLKYTTITKKNKRLSDLLASKTPRNSLTLDFWSVSEQTDCQRLFSTNQISLNPFYLNDIQPPVIGRYVKVTLIGKYNVSSSSLRLPCSYFFGYPFVITKNNRQEQLEKDENNKKQLSVIEEHYETIVVNYSLHRNRLVDLLNNLSPTDNDNVNNTIKKVYRECLFYQMQMNIARRNIEKCRQLVKQNVNDDENNEQHKKTPISKQNQLKLESDSVHSNLYELFDYSVRRTHDLSLDNAWKLFAEYGINHLYLNDMFKRLLKIFLYYSWWPEFVQICLQNYFVNDFKNIHFSYYKKNLFCSLIDLWEQTLLPMISLSSSNVSTIQDLLLYTQYQWLLSFLHRLSDKQLIPVQLTKSILNRLKTALYRSNTNATTTDIENDENDQTMNLEQPSSLNNVPMTLTSPSFVSNLEHFLNTSSIIHTPRSNSIDNYRNKRKEMLIKKATKTAVATQTILKTSASTQTNLSLLTKKENSEQPATTWFNQMNVNDVFVEQMDIDQENSSFLSYFCNRQLCLNVTRSLVKLLINSFHNDNKNINNDYGSSIPHDLFLLICKCLSNITRSCYPVLILDEFLTNYQLKLLLGYSSGEIVDKEKNIYIRQSSPWIQHAINGLLLDLIDNENFSEPNERKVNSINDTILKEQQHLSDFLLLKKPSEDSTNAMELSSTNDTTDGDNVLTGTTDLTDIKSLENDKYIDEEDDKATNEKAKPFEKNSSAIKNSKKKSNSNTSTYYSPQQLYGS</sequence>
<dbReference type="EMBL" id="CAJNOQ010002626">
    <property type="protein sequence ID" value="CAF0969445.1"/>
    <property type="molecule type" value="Genomic_DNA"/>
</dbReference>
<dbReference type="Proteomes" id="UP000681722">
    <property type="component" value="Unassembled WGS sequence"/>
</dbReference>
<evidence type="ECO:0000313" key="4">
    <source>
        <dbReference type="Proteomes" id="UP000663829"/>
    </source>
</evidence>
<protein>
    <submittedName>
        <fullName evidence="2">Uncharacterized protein</fullName>
    </submittedName>
</protein>
<feature type="non-terminal residue" evidence="2">
    <location>
        <position position="1"/>
    </location>
</feature>
<feature type="compositionally biased region" description="Basic residues" evidence="1">
    <location>
        <begin position="118"/>
        <end position="129"/>
    </location>
</feature>